<evidence type="ECO:0008006" key="17">
    <source>
        <dbReference type="Google" id="ProtNLM"/>
    </source>
</evidence>
<keyword evidence="6" id="KW-0812">Transmembrane</keyword>
<gene>
    <name evidence="15" type="ORF">PHLGIDRAFT_131056</name>
</gene>
<dbReference type="GO" id="GO:0016705">
    <property type="term" value="F:oxidoreductase activity, acting on paired donors, with incorporation or reduction of molecular oxygen"/>
    <property type="evidence" value="ECO:0007669"/>
    <property type="project" value="InterPro"/>
</dbReference>
<keyword evidence="16" id="KW-1185">Reference proteome</keyword>
<keyword evidence="11 14" id="KW-0503">Monooxygenase</keyword>
<dbReference type="PROSITE" id="PS00086">
    <property type="entry name" value="CYTOCHROME_P450"/>
    <property type="match status" value="1"/>
</dbReference>
<dbReference type="PANTHER" id="PTHR46300">
    <property type="entry name" value="P450, PUTATIVE (EUROFUNG)-RELATED-RELATED"/>
    <property type="match status" value="1"/>
</dbReference>
<evidence type="ECO:0000256" key="7">
    <source>
        <dbReference type="ARBA" id="ARBA00022723"/>
    </source>
</evidence>
<evidence type="ECO:0000256" key="8">
    <source>
        <dbReference type="ARBA" id="ARBA00022989"/>
    </source>
</evidence>
<dbReference type="GO" id="GO:0016020">
    <property type="term" value="C:membrane"/>
    <property type="evidence" value="ECO:0007669"/>
    <property type="project" value="UniProtKB-SubCell"/>
</dbReference>
<evidence type="ECO:0000256" key="4">
    <source>
        <dbReference type="ARBA" id="ARBA00010617"/>
    </source>
</evidence>
<dbReference type="AlphaFoldDB" id="A0A0C3NBM7"/>
<evidence type="ECO:0000256" key="13">
    <source>
        <dbReference type="PIRSR" id="PIRSR602401-1"/>
    </source>
</evidence>
<feature type="binding site" description="axial binding residue" evidence="13">
    <location>
        <position position="437"/>
    </location>
    <ligand>
        <name>heme</name>
        <dbReference type="ChEBI" id="CHEBI:30413"/>
    </ligand>
    <ligandPart>
        <name>Fe</name>
        <dbReference type="ChEBI" id="CHEBI:18248"/>
    </ligandPart>
</feature>
<accession>A0A0C3NBM7</accession>
<dbReference type="Proteomes" id="UP000053257">
    <property type="component" value="Unassembled WGS sequence"/>
</dbReference>
<dbReference type="InterPro" id="IPR050364">
    <property type="entry name" value="Cytochrome_P450_fung"/>
</dbReference>
<dbReference type="GO" id="GO:0005506">
    <property type="term" value="F:iron ion binding"/>
    <property type="evidence" value="ECO:0007669"/>
    <property type="project" value="InterPro"/>
</dbReference>
<dbReference type="InterPro" id="IPR002401">
    <property type="entry name" value="Cyt_P450_E_grp-I"/>
</dbReference>
<proteinExistence type="inferred from homology"/>
<keyword evidence="5 13" id="KW-0349">Heme</keyword>
<comment type="subcellular location">
    <subcellularLocation>
        <location evidence="2">Membrane</location>
    </subcellularLocation>
</comment>
<name>A0A0C3NBM7_PHLG1</name>
<protein>
    <recommendedName>
        <fullName evidence="17">Cytochrome P450</fullName>
    </recommendedName>
</protein>
<reference evidence="15 16" key="1">
    <citation type="journal article" date="2014" name="PLoS Genet.">
        <title>Analysis of the Phlebiopsis gigantea genome, transcriptome and secretome provides insight into its pioneer colonization strategies of wood.</title>
        <authorList>
            <person name="Hori C."/>
            <person name="Ishida T."/>
            <person name="Igarashi K."/>
            <person name="Samejima M."/>
            <person name="Suzuki H."/>
            <person name="Master E."/>
            <person name="Ferreira P."/>
            <person name="Ruiz-Duenas F.J."/>
            <person name="Held B."/>
            <person name="Canessa P."/>
            <person name="Larrondo L.F."/>
            <person name="Schmoll M."/>
            <person name="Druzhinina I.S."/>
            <person name="Kubicek C.P."/>
            <person name="Gaskell J.A."/>
            <person name="Kersten P."/>
            <person name="St John F."/>
            <person name="Glasner J."/>
            <person name="Sabat G."/>
            <person name="Splinter BonDurant S."/>
            <person name="Syed K."/>
            <person name="Yadav J."/>
            <person name="Mgbeahuruike A.C."/>
            <person name="Kovalchuk A."/>
            <person name="Asiegbu F.O."/>
            <person name="Lackner G."/>
            <person name="Hoffmeister D."/>
            <person name="Rencoret J."/>
            <person name="Gutierrez A."/>
            <person name="Sun H."/>
            <person name="Lindquist E."/>
            <person name="Barry K."/>
            <person name="Riley R."/>
            <person name="Grigoriev I.V."/>
            <person name="Henrissat B."/>
            <person name="Kues U."/>
            <person name="Berka R.M."/>
            <person name="Martinez A.T."/>
            <person name="Covert S.F."/>
            <person name="Blanchette R.A."/>
            <person name="Cullen D."/>
        </authorList>
    </citation>
    <scope>NUCLEOTIDE SEQUENCE [LARGE SCALE GENOMIC DNA]</scope>
    <source>
        <strain evidence="15 16">11061_1 CR5-6</strain>
    </source>
</reference>
<dbReference type="HOGENOM" id="CLU_001570_2_3_1"/>
<keyword evidence="10 13" id="KW-0408">Iron</keyword>
<dbReference type="PRINTS" id="PR00463">
    <property type="entry name" value="EP450I"/>
</dbReference>
<comment type="similarity">
    <text evidence="4 14">Belongs to the cytochrome P450 family.</text>
</comment>
<evidence type="ECO:0000256" key="10">
    <source>
        <dbReference type="ARBA" id="ARBA00023004"/>
    </source>
</evidence>
<keyword evidence="9 14" id="KW-0560">Oxidoreductase</keyword>
<evidence type="ECO:0000256" key="12">
    <source>
        <dbReference type="ARBA" id="ARBA00023136"/>
    </source>
</evidence>
<dbReference type="Gene3D" id="3.90.180.10">
    <property type="entry name" value="Medium-chain alcohol dehydrogenases, catalytic domain"/>
    <property type="match status" value="1"/>
</dbReference>
<dbReference type="PANTHER" id="PTHR46300:SF5">
    <property type="entry name" value="CYTOCHROME P450"/>
    <property type="match status" value="1"/>
</dbReference>
<dbReference type="SUPFAM" id="SSF48264">
    <property type="entry name" value="Cytochrome P450"/>
    <property type="match status" value="1"/>
</dbReference>
<keyword evidence="7 13" id="KW-0479">Metal-binding</keyword>
<dbReference type="InterPro" id="IPR011032">
    <property type="entry name" value="GroES-like_sf"/>
</dbReference>
<dbReference type="InterPro" id="IPR017972">
    <property type="entry name" value="Cyt_P450_CS"/>
</dbReference>
<evidence type="ECO:0000256" key="11">
    <source>
        <dbReference type="ARBA" id="ARBA00023033"/>
    </source>
</evidence>
<evidence type="ECO:0000256" key="3">
    <source>
        <dbReference type="ARBA" id="ARBA00005179"/>
    </source>
</evidence>
<dbReference type="GO" id="GO:0004497">
    <property type="term" value="F:monooxygenase activity"/>
    <property type="evidence" value="ECO:0007669"/>
    <property type="project" value="UniProtKB-KW"/>
</dbReference>
<dbReference type="CDD" id="cd11065">
    <property type="entry name" value="CYP64-like"/>
    <property type="match status" value="1"/>
</dbReference>
<dbReference type="EMBL" id="KN840728">
    <property type="protein sequence ID" value="KIP01864.1"/>
    <property type="molecule type" value="Genomic_DNA"/>
</dbReference>
<comment type="pathway">
    <text evidence="3">Secondary metabolite biosynthesis.</text>
</comment>
<dbReference type="Gene3D" id="1.10.630.10">
    <property type="entry name" value="Cytochrome P450"/>
    <property type="match status" value="1"/>
</dbReference>
<evidence type="ECO:0000256" key="14">
    <source>
        <dbReference type="RuleBase" id="RU000461"/>
    </source>
</evidence>
<dbReference type="STRING" id="745531.A0A0C3NBM7"/>
<keyword evidence="12" id="KW-0472">Membrane</keyword>
<organism evidence="15 16">
    <name type="scientific">Phlebiopsis gigantea (strain 11061_1 CR5-6)</name>
    <name type="common">White-rot fungus</name>
    <name type="synonym">Peniophora gigantea</name>
    <dbReference type="NCBI Taxonomy" id="745531"/>
    <lineage>
        <taxon>Eukaryota</taxon>
        <taxon>Fungi</taxon>
        <taxon>Dikarya</taxon>
        <taxon>Basidiomycota</taxon>
        <taxon>Agaricomycotina</taxon>
        <taxon>Agaricomycetes</taxon>
        <taxon>Polyporales</taxon>
        <taxon>Phanerochaetaceae</taxon>
        <taxon>Phlebiopsis</taxon>
    </lineage>
</organism>
<evidence type="ECO:0000256" key="2">
    <source>
        <dbReference type="ARBA" id="ARBA00004370"/>
    </source>
</evidence>
<evidence type="ECO:0000256" key="6">
    <source>
        <dbReference type="ARBA" id="ARBA00022692"/>
    </source>
</evidence>
<evidence type="ECO:0000256" key="9">
    <source>
        <dbReference type="ARBA" id="ARBA00023002"/>
    </source>
</evidence>
<evidence type="ECO:0000313" key="16">
    <source>
        <dbReference type="Proteomes" id="UP000053257"/>
    </source>
</evidence>
<sequence>MPGPLLLVAVAAAAAAVLCGLWSKRQRHALPLPPGPPADPFLGHLRLMPSHNPHETFFEWSKQYGDVMYLDVLGKPVLILSSEDAATDLLDKRSANYSDRPRFPIYQRIGWRDIMAFLPYGTYYRKLRKMFGVPFDRAQVAAYKPIQEQEANALLMNVLRDPAALDTHVHRYSAAIIFEITYGHRVRSHDDEYFRMSEQFIRLLLDAGRPSLLDISEHFDKLPSWFPGAWYQRYIQDTAPFLHHMIDHPVAVVQKEMAAGTAQPSFVSHHIDELARQGKLTDETRHDVRMLAHQILGGGSETTWHTVMLFVACMLLNPDAQARAQAELDGVVGRGRLPDFTDRAALPYVGALVQETMRWNPVLPLGVPHRAVAEDEYRGWRVPAGATVLANAKAIAWDARRFHEPHRFKPERFLPAPAGAGEAFPVGAVFGWGRRICPGRFLADNSAWLAIARLLAAFDSPSTRLDSPPIATLTLPLICPSPQSRVVMENPQTYVAYRFEKSGAPLARVELPWADPQEGEVVVKVLASGVCATMVP</sequence>
<comment type="cofactor">
    <cofactor evidence="1 13">
        <name>heme</name>
        <dbReference type="ChEBI" id="CHEBI:30413"/>
    </cofactor>
</comment>
<evidence type="ECO:0000256" key="5">
    <source>
        <dbReference type="ARBA" id="ARBA00022617"/>
    </source>
</evidence>
<dbReference type="SUPFAM" id="SSF50129">
    <property type="entry name" value="GroES-like"/>
    <property type="match status" value="1"/>
</dbReference>
<dbReference type="GO" id="GO:0020037">
    <property type="term" value="F:heme binding"/>
    <property type="evidence" value="ECO:0007669"/>
    <property type="project" value="InterPro"/>
</dbReference>
<dbReference type="InterPro" id="IPR036396">
    <property type="entry name" value="Cyt_P450_sf"/>
</dbReference>
<dbReference type="Pfam" id="PF00067">
    <property type="entry name" value="p450"/>
    <property type="match status" value="1"/>
</dbReference>
<evidence type="ECO:0000256" key="1">
    <source>
        <dbReference type="ARBA" id="ARBA00001971"/>
    </source>
</evidence>
<dbReference type="OrthoDB" id="2789670at2759"/>
<keyword evidence="8" id="KW-1133">Transmembrane helix</keyword>
<dbReference type="InterPro" id="IPR001128">
    <property type="entry name" value="Cyt_P450"/>
</dbReference>
<evidence type="ECO:0000313" key="15">
    <source>
        <dbReference type="EMBL" id="KIP01864.1"/>
    </source>
</evidence>